<dbReference type="RefSeq" id="WP_067632171.1">
    <property type="nucleotide sequence ID" value="NZ_CP013213.1"/>
</dbReference>
<dbReference type="InterPro" id="IPR039532">
    <property type="entry name" value="TetR_C_Firmicutes"/>
</dbReference>
<gene>
    <name evidence="4" type="ORF">AOC36_05270</name>
</gene>
<dbReference type="Gene3D" id="1.10.357.10">
    <property type="entry name" value="Tetracycline Repressor, domain 2"/>
    <property type="match status" value="1"/>
</dbReference>
<dbReference type="Pfam" id="PF00440">
    <property type="entry name" value="TetR_N"/>
    <property type="match status" value="1"/>
</dbReference>
<feature type="domain" description="HTH tetR-type" evidence="2">
    <location>
        <begin position="16"/>
        <end position="53"/>
    </location>
</feature>
<accession>A0A0X8GZV3</accession>
<dbReference type="InterPro" id="IPR001647">
    <property type="entry name" value="HTH_TetR"/>
</dbReference>
<dbReference type="Proteomes" id="UP000063781">
    <property type="component" value="Chromosome"/>
</dbReference>
<name>A0A0X8GZV3_9FIRM</name>
<dbReference type="InterPro" id="IPR050624">
    <property type="entry name" value="HTH-type_Tx_Regulator"/>
</dbReference>
<dbReference type="GO" id="GO:0003677">
    <property type="term" value="F:DNA binding"/>
    <property type="evidence" value="ECO:0007669"/>
    <property type="project" value="UniProtKB-KW"/>
</dbReference>
<dbReference type="SUPFAM" id="SSF46689">
    <property type="entry name" value="Homeodomain-like"/>
    <property type="match status" value="1"/>
</dbReference>
<dbReference type="PANTHER" id="PTHR43479">
    <property type="entry name" value="ACREF/ENVCD OPERON REPRESSOR-RELATED"/>
    <property type="match status" value="1"/>
</dbReference>
<evidence type="ECO:0000313" key="4">
    <source>
        <dbReference type="EMBL" id="AMC93409.1"/>
    </source>
</evidence>
<keyword evidence="1" id="KW-0238">DNA-binding</keyword>
<dbReference type="KEGG" id="erl:AOC36_05270"/>
<dbReference type="STRING" id="1514105.AOC36_05270"/>
<evidence type="ECO:0000313" key="5">
    <source>
        <dbReference type="Proteomes" id="UP000063781"/>
    </source>
</evidence>
<reference evidence="4 5" key="1">
    <citation type="submission" date="2015-10" db="EMBL/GenBank/DDBJ databases">
        <title>Erysipelothrix larvae sp. LV19 isolated from the larval gut of the rhinoceros beetle, Trypoxylus dichotomus.</title>
        <authorList>
            <person name="Lim S."/>
            <person name="Kim B.-C."/>
        </authorList>
    </citation>
    <scope>NUCLEOTIDE SEQUENCE [LARGE SCALE GENOMIC DNA]</scope>
    <source>
        <strain evidence="4 5">LV19</strain>
    </source>
</reference>
<dbReference type="PANTHER" id="PTHR43479:SF7">
    <property type="entry name" value="TETR-FAMILY TRANSCRIPTIONAL REGULATOR"/>
    <property type="match status" value="1"/>
</dbReference>
<dbReference type="InterPro" id="IPR009057">
    <property type="entry name" value="Homeodomain-like_sf"/>
</dbReference>
<protein>
    <recommendedName>
        <fullName evidence="6">HTH tetR-type domain-containing protein</fullName>
    </recommendedName>
</protein>
<evidence type="ECO:0008006" key="6">
    <source>
        <dbReference type="Google" id="ProtNLM"/>
    </source>
</evidence>
<sequence length="190" mass="22425">MSHPTKKLLGTELKTLMKSKSIEQITVTELVDACQITRQTFYYHFQDIYALLEWVYEDDFIHHIKNEVDYTNWKDSFLVILNYVSNNYDFCLNTLNSLQRNQFTRMFYHTISELLSKVFYDISGSKDIPQQDADFIVNFFSHAFSGIVVDWILSGCKEPSSEIIGRLSWIMDQQYVNAIEHAKHFQSKQH</sequence>
<dbReference type="Pfam" id="PF14278">
    <property type="entry name" value="TetR_C_8"/>
    <property type="match status" value="1"/>
</dbReference>
<evidence type="ECO:0000259" key="2">
    <source>
        <dbReference type="Pfam" id="PF00440"/>
    </source>
</evidence>
<evidence type="ECO:0000259" key="3">
    <source>
        <dbReference type="Pfam" id="PF14278"/>
    </source>
</evidence>
<organism evidence="4 5">
    <name type="scientific">Erysipelothrix larvae</name>
    <dbReference type="NCBI Taxonomy" id="1514105"/>
    <lineage>
        <taxon>Bacteria</taxon>
        <taxon>Bacillati</taxon>
        <taxon>Bacillota</taxon>
        <taxon>Erysipelotrichia</taxon>
        <taxon>Erysipelotrichales</taxon>
        <taxon>Erysipelotrichaceae</taxon>
        <taxon>Erysipelothrix</taxon>
    </lineage>
</organism>
<dbReference type="AlphaFoldDB" id="A0A0X8GZV3"/>
<dbReference type="EMBL" id="CP013213">
    <property type="protein sequence ID" value="AMC93409.1"/>
    <property type="molecule type" value="Genomic_DNA"/>
</dbReference>
<evidence type="ECO:0000256" key="1">
    <source>
        <dbReference type="ARBA" id="ARBA00023125"/>
    </source>
</evidence>
<keyword evidence="5" id="KW-1185">Reference proteome</keyword>
<feature type="domain" description="Transcriptional regulator TetR C-terminal Firmicutes type" evidence="3">
    <location>
        <begin position="72"/>
        <end position="172"/>
    </location>
</feature>
<proteinExistence type="predicted"/>
<dbReference type="OrthoDB" id="9810250at2"/>